<feature type="region of interest" description="Disordered" evidence="1">
    <location>
        <begin position="1"/>
        <end position="24"/>
    </location>
</feature>
<keyword evidence="2" id="KW-1133">Transmembrane helix</keyword>
<gene>
    <name evidence="3" type="ORF">CKO40_15590</name>
</gene>
<reference evidence="3" key="1">
    <citation type="submission" date="2017-08" db="EMBL/GenBank/DDBJ databases">
        <authorList>
            <person name="Imhoff J.F."/>
            <person name="Rahn T."/>
            <person name="Kuenzel S."/>
            <person name="Neulinger S.C."/>
        </authorList>
    </citation>
    <scope>NUCLEOTIDE SEQUENCE</scope>
    <source>
        <strain evidence="3">DSM 11080</strain>
    </source>
</reference>
<keyword evidence="2" id="KW-0812">Transmembrane</keyword>
<protein>
    <submittedName>
        <fullName evidence="3">Uncharacterized protein</fullName>
    </submittedName>
</protein>
<reference evidence="3" key="2">
    <citation type="journal article" date="2020" name="Microorganisms">
        <title>Osmotic Adaptation and Compatible Solute Biosynthesis of Phototrophic Bacteria as Revealed from Genome Analyses.</title>
        <authorList>
            <person name="Imhoff J.F."/>
            <person name="Rahn T."/>
            <person name="Kunzel S."/>
            <person name="Keller A."/>
            <person name="Neulinger S.C."/>
        </authorList>
    </citation>
    <scope>NUCLEOTIDE SEQUENCE</scope>
    <source>
        <strain evidence="3">DSM 11080</strain>
    </source>
</reference>
<dbReference type="Proteomes" id="UP001296776">
    <property type="component" value="Unassembled WGS sequence"/>
</dbReference>
<accession>A0AAJ0U617</accession>
<evidence type="ECO:0000313" key="4">
    <source>
        <dbReference type="Proteomes" id="UP001296776"/>
    </source>
</evidence>
<proteinExistence type="predicted"/>
<keyword evidence="4" id="KW-1185">Reference proteome</keyword>
<dbReference type="RefSeq" id="WP_200347242.1">
    <property type="nucleotide sequence ID" value="NZ_NRSJ01000030.1"/>
</dbReference>
<evidence type="ECO:0000256" key="1">
    <source>
        <dbReference type="SAM" id="MobiDB-lite"/>
    </source>
</evidence>
<sequence length="255" mass="28224">MAPTTAIDPERIEAPAPGHAAGTDSWSGRDGLIAALALITAVALLLLAGNQLLTQLTRIPANSYYELRQSQFRSPEHGQGYLREALSRLQRIPPERRGAQEWRRLAAAWLLRRVPPDDLEQRAQRDRAIRQAITASLIQEPVQAQSWAYLADLQQTPPADCAAAMAALTQSFRVAPVEPTLAAYRLALAARCPMQWTPELLTALRANLLVPYADDRAISAWAAERPRVQRMIRRLLQPHPQALARFERALEAAAG</sequence>
<organism evidence="3 4">
    <name type="scientific">Halochromatium glycolicum</name>
    <dbReference type="NCBI Taxonomy" id="85075"/>
    <lineage>
        <taxon>Bacteria</taxon>
        <taxon>Pseudomonadati</taxon>
        <taxon>Pseudomonadota</taxon>
        <taxon>Gammaproteobacteria</taxon>
        <taxon>Chromatiales</taxon>
        <taxon>Chromatiaceae</taxon>
        <taxon>Halochromatium</taxon>
    </lineage>
</organism>
<evidence type="ECO:0000313" key="3">
    <source>
        <dbReference type="EMBL" id="MBK1705939.1"/>
    </source>
</evidence>
<comment type="caution">
    <text evidence="3">The sequence shown here is derived from an EMBL/GenBank/DDBJ whole genome shotgun (WGS) entry which is preliminary data.</text>
</comment>
<evidence type="ECO:0000256" key="2">
    <source>
        <dbReference type="SAM" id="Phobius"/>
    </source>
</evidence>
<dbReference type="AlphaFoldDB" id="A0AAJ0U617"/>
<name>A0AAJ0U617_9GAMM</name>
<keyword evidence="2" id="KW-0472">Membrane</keyword>
<dbReference type="EMBL" id="NRSJ01000030">
    <property type="protein sequence ID" value="MBK1705939.1"/>
    <property type="molecule type" value="Genomic_DNA"/>
</dbReference>
<feature type="transmembrane region" description="Helical" evidence="2">
    <location>
        <begin position="32"/>
        <end position="53"/>
    </location>
</feature>